<accession>A0ABM9AQP8</accession>
<comment type="caution">
    <text evidence="1">The sequence shown here is derived from an EMBL/GenBank/DDBJ whole genome shotgun (WGS) entry which is preliminary data.</text>
</comment>
<evidence type="ECO:0008006" key="3">
    <source>
        <dbReference type="Google" id="ProtNLM"/>
    </source>
</evidence>
<sequence>MKTFFLYFFSLNIIFAQSIKISQLPIYQEINQKEDKSSPDWLITKNNFFADIYQTNGGKDIVMSNGLLKRQIHLSPNAATVDFKNLRTNEQFVRSIRPEARIVLNGKTYNIGGLYGQKEHAYLLTEWIDKLQANDIDFQYKSLKINTLTPHVNFKSNNWASNTQNPKGIELELIFESSLPELKGVLVAIHYEVFDNIPTICKWVSVENNSDKSLKINQLVNEILATPEEESAVVGSPEQMKKPQRIYIENNYAFNNAMRYELSDQATHWKVDSSYTSQVNYNYQTPCVLEVYPSFGIGFELLPKQSYKSIRSYELLLDSYDRERNGLARRRMYATLFPYTTQNPIFMHLVSTDPVKVKATIDQCAETGYEMVILSFGSGLNMEDASSSNIQKYKELADYAHSKGIKLGGYSLFSSRRIDDENDVIDPKTGLPDKGAFFGNAPCLASRWGIEYLQNLRKFISETGFDLLEHDGPYPGDVCASTTHPGHKGLEDSQWQQMEMQKGFYRWLNERGVYINAPDWYFLDGSHKIGLGYREVNFSLSREQQKILNRQNIFDGTWEKTPSMSWGFVPLTKYQGGGAEAVLEPLSEHLKDYEQLMVQYYGAGVQACYRGPRLYDTEETKQIVKKTIDWYKKYRQILNSDIVHLRRPDGRDWDGIMHVNPNLKEKGFVILYNPLKEVITRKISLPLYYTGLSDKVLIREKEGKSKSYVLNRTYEAEIEVKIPAEGFSWLVLE</sequence>
<evidence type="ECO:0000313" key="1">
    <source>
        <dbReference type="EMBL" id="CAH0996138.1"/>
    </source>
</evidence>
<keyword evidence="2" id="KW-1185">Reference proteome</keyword>
<reference evidence="1" key="1">
    <citation type="submission" date="2021-12" db="EMBL/GenBank/DDBJ databases">
        <authorList>
            <person name="Rodrigo-Torres L."/>
            <person name="Arahal R. D."/>
            <person name="Lucena T."/>
        </authorList>
    </citation>
    <scope>NUCLEOTIDE SEQUENCE</scope>
    <source>
        <strain evidence="1">CECT 8858</strain>
    </source>
</reference>
<dbReference type="Proteomes" id="UP000837932">
    <property type="component" value="Unassembled WGS sequence"/>
</dbReference>
<name>A0ABM9AQP8_9BACT</name>
<gene>
    <name evidence="1" type="ORF">EMA8858_02268</name>
</gene>
<proteinExistence type="predicted"/>
<dbReference type="InterPro" id="IPR038417">
    <property type="entry name" value="Alpga-gal_N_sf"/>
</dbReference>
<evidence type="ECO:0000313" key="2">
    <source>
        <dbReference type="Proteomes" id="UP000837932"/>
    </source>
</evidence>
<dbReference type="Gene3D" id="2.70.98.60">
    <property type="entry name" value="alpha-galactosidase from lactobacil brevis"/>
    <property type="match status" value="1"/>
</dbReference>
<dbReference type="RefSeq" id="WP_238806706.1">
    <property type="nucleotide sequence ID" value="NZ_CAKLPY010000002.1"/>
</dbReference>
<organism evidence="1 2">
    <name type="scientific">Emticicia aquatica</name>
    <dbReference type="NCBI Taxonomy" id="1681835"/>
    <lineage>
        <taxon>Bacteria</taxon>
        <taxon>Pseudomonadati</taxon>
        <taxon>Bacteroidota</taxon>
        <taxon>Cytophagia</taxon>
        <taxon>Cytophagales</taxon>
        <taxon>Leadbetterellaceae</taxon>
        <taxon>Emticicia</taxon>
    </lineage>
</organism>
<dbReference type="EMBL" id="CAKLPY010000002">
    <property type="protein sequence ID" value="CAH0996138.1"/>
    <property type="molecule type" value="Genomic_DNA"/>
</dbReference>
<protein>
    <recommendedName>
        <fullName evidence="3">Alpha-galactosidase</fullName>
    </recommendedName>
</protein>